<dbReference type="AlphaFoldDB" id="A0A5B7D448"/>
<name>A0A5B7D448_PORTR</name>
<organism evidence="1 2">
    <name type="scientific">Portunus trituberculatus</name>
    <name type="common">Swimming crab</name>
    <name type="synonym">Neptunus trituberculatus</name>
    <dbReference type="NCBI Taxonomy" id="210409"/>
    <lineage>
        <taxon>Eukaryota</taxon>
        <taxon>Metazoa</taxon>
        <taxon>Ecdysozoa</taxon>
        <taxon>Arthropoda</taxon>
        <taxon>Crustacea</taxon>
        <taxon>Multicrustacea</taxon>
        <taxon>Malacostraca</taxon>
        <taxon>Eumalacostraca</taxon>
        <taxon>Eucarida</taxon>
        <taxon>Decapoda</taxon>
        <taxon>Pleocyemata</taxon>
        <taxon>Brachyura</taxon>
        <taxon>Eubrachyura</taxon>
        <taxon>Portunoidea</taxon>
        <taxon>Portunidae</taxon>
        <taxon>Portuninae</taxon>
        <taxon>Portunus</taxon>
    </lineage>
</organism>
<reference evidence="1 2" key="1">
    <citation type="submission" date="2019-05" db="EMBL/GenBank/DDBJ databases">
        <title>Another draft genome of Portunus trituberculatus and its Hox gene families provides insights of decapod evolution.</title>
        <authorList>
            <person name="Jeong J.-H."/>
            <person name="Song I."/>
            <person name="Kim S."/>
            <person name="Choi T."/>
            <person name="Kim D."/>
            <person name="Ryu S."/>
            <person name="Kim W."/>
        </authorList>
    </citation>
    <scope>NUCLEOTIDE SEQUENCE [LARGE SCALE GENOMIC DNA]</scope>
    <source>
        <tissue evidence="1">Muscle</tissue>
    </source>
</reference>
<gene>
    <name evidence="1" type="ORF">E2C01_009150</name>
</gene>
<protein>
    <submittedName>
        <fullName evidence="1">Uncharacterized protein</fullName>
    </submittedName>
</protein>
<dbReference type="EMBL" id="VSRR010000497">
    <property type="protein sequence ID" value="MPC16328.1"/>
    <property type="molecule type" value="Genomic_DNA"/>
</dbReference>
<evidence type="ECO:0000313" key="2">
    <source>
        <dbReference type="Proteomes" id="UP000324222"/>
    </source>
</evidence>
<accession>A0A5B7D448</accession>
<keyword evidence="2" id="KW-1185">Reference proteome</keyword>
<proteinExistence type="predicted"/>
<evidence type="ECO:0000313" key="1">
    <source>
        <dbReference type="EMBL" id="MPC16328.1"/>
    </source>
</evidence>
<sequence>MSQREINETKKTERRTCIVWAAWLLTCVGAQREGTPQNVNHRQEIAKPSCPDLYEGHPREQVLSAFVKPRPRETVGIARRQEETVTSKSRERSLVVHVAGEKNRASPHHIPPQYPNHHTAAFTYPPQHPNHYLGSIFTTAYTTQPAKPSQHNLLSTANPLQLLPGPQMGGSLQNILNTTSSLQHIHYSFYIPITASTSLQNILTTASSLQNIHYNSFYISTTASTSPPQLPTTPPL</sequence>
<dbReference type="Proteomes" id="UP000324222">
    <property type="component" value="Unassembled WGS sequence"/>
</dbReference>
<comment type="caution">
    <text evidence="1">The sequence shown here is derived from an EMBL/GenBank/DDBJ whole genome shotgun (WGS) entry which is preliminary data.</text>
</comment>